<dbReference type="PROSITE" id="PS50222">
    <property type="entry name" value="EF_HAND_2"/>
    <property type="match status" value="2"/>
</dbReference>
<gene>
    <name evidence="3" type="ORF">BRAN1462_LOCUS58735</name>
</gene>
<dbReference type="GO" id="GO:0005509">
    <property type="term" value="F:calcium ion binding"/>
    <property type="evidence" value="ECO:0007669"/>
    <property type="project" value="InterPro"/>
</dbReference>
<name>A0A6U6VB22_9DINO</name>
<dbReference type="InterPro" id="IPR018247">
    <property type="entry name" value="EF_Hand_1_Ca_BS"/>
</dbReference>
<dbReference type="EMBL" id="HBGW01092553">
    <property type="protein sequence ID" value="CAD9640913.1"/>
    <property type="molecule type" value="Transcribed_RNA"/>
</dbReference>
<dbReference type="PROSITE" id="PS50096">
    <property type="entry name" value="IQ"/>
    <property type="match status" value="1"/>
</dbReference>
<dbReference type="Pfam" id="PF13202">
    <property type="entry name" value="EF-hand_5"/>
    <property type="match status" value="2"/>
</dbReference>
<dbReference type="InterPro" id="IPR002048">
    <property type="entry name" value="EF_hand_dom"/>
</dbReference>
<dbReference type="AlphaFoldDB" id="A0A6U6VB22"/>
<evidence type="ECO:0000256" key="1">
    <source>
        <dbReference type="ARBA" id="ARBA00022837"/>
    </source>
</evidence>
<dbReference type="InterPro" id="IPR011992">
    <property type="entry name" value="EF-hand-dom_pair"/>
</dbReference>
<accession>A0A6U6VB22</accession>
<sequence length="485" mass="54273">MYDSDGDARKIGNELFKLLDNDKSGMLEQKELRRARTIMLCRADICSEVKDMTDNMNGQADGDGDGKVSKDEWHNFIGSVYELVGKKQFLSLARYWVSNSGAQSTPKKLTTKKTDRTISQPDVGAAGSVSAEEAAAKKIQSAHRGNAARKEVKAIAETKKKTSGSGQNHGPPKVTTVAELWDHLTVEPGGRLITSLEVIDFIEHFMLMSKTGLDMELANTVSMANLSESDNQPEDLSPGEVAHLSVMLISNPDLDEALAREAIEPIREECRLPMEAGKSARDFVEQDAGVYKLKRFKRWCELLAALMRIDMEYVTTMMLWHRVQVFEMPELLCVDVLSNCMESEKAKEWARTVSAGGLAAEDAKMGLLTKPFQLNEFMRWVHRAGLMDAAKQTGLPYGDLQVFYSRVCSQVVKSMEQRAVAMKWRGATDFVREPMGLIGRHELGILMQEMWKMPPFVKLFPSPLHMTVRLLQRARANPLSEPPKT</sequence>
<dbReference type="CDD" id="cd00051">
    <property type="entry name" value="EFh"/>
    <property type="match status" value="1"/>
</dbReference>
<keyword evidence="1" id="KW-0106">Calcium</keyword>
<evidence type="ECO:0000313" key="3">
    <source>
        <dbReference type="EMBL" id="CAD9640913.1"/>
    </source>
</evidence>
<organism evidence="3">
    <name type="scientific">Zooxanthella nutricula</name>
    <dbReference type="NCBI Taxonomy" id="1333877"/>
    <lineage>
        <taxon>Eukaryota</taxon>
        <taxon>Sar</taxon>
        <taxon>Alveolata</taxon>
        <taxon>Dinophyceae</taxon>
        <taxon>Peridiniales</taxon>
        <taxon>Peridiniales incertae sedis</taxon>
        <taxon>Zooxanthella</taxon>
    </lineage>
</organism>
<proteinExistence type="predicted"/>
<protein>
    <recommendedName>
        <fullName evidence="2">EF-hand domain-containing protein</fullName>
    </recommendedName>
</protein>
<feature type="domain" description="EF-hand" evidence="2">
    <location>
        <begin position="61"/>
        <end position="83"/>
    </location>
</feature>
<dbReference type="SUPFAM" id="SSF47473">
    <property type="entry name" value="EF-hand"/>
    <property type="match status" value="1"/>
</dbReference>
<dbReference type="Gene3D" id="1.10.238.10">
    <property type="entry name" value="EF-hand"/>
    <property type="match status" value="1"/>
</dbReference>
<feature type="domain" description="EF-hand" evidence="2">
    <location>
        <begin position="7"/>
        <end position="42"/>
    </location>
</feature>
<reference evidence="3" key="1">
    <citation type="submission" date="2021-01" db="EMBL/GenBank/DDBJ databases">
        <authorList>
            <person name="Corre E."/>
            <person name="Pelletier E."/>
            <person name="Niang G."/>
            <person name="Scheremetjew M."/>
            <person name="Finn R."/>
            <person name="Kale V."/>
            <person name="Holt S."/>
            <person name="Cochrane G."/>
            <person name="Meng A."/>
            <person name="Brown T."/>
            <person name="Cohen L."/>
        </authorList>
    </citation>
    <scope>NUCLEOTIDE SEQUENCE</scope>
    <source>
        <strain evidence="3">RCC3387</strain>
    </source>
</reference>
<dbReference type="PROSITE" id="PS00018">
    <property type="entry name" value="EF_HAND_1"/>
    <property type="match status" value="2"/>
</dbReference>
<evidence type="ECO:0000259" key="2">
    <source>
        <dbReference type="PROSITE" id="PS50222"/>
    </source>
</evidence>